<name>A0A841ZM61_9LIST</name>
<feature type="domain" description="Bacterial Ig" evidence="3">
    <location>
        <begin position="451"/>
        <end position="529"/>
    </location>
</feature>
<dbReference type="Proteomes" id="UP000559885">
    <property type="component" value="Unassembled WGS sequence"/>
</dbReference>
<reference evidence="4 5" key="1">
    <citation type="submission" date="2020-03" db="EMBL/GenBank/DDBJ databases">
        <title>Soil Listeria distribution.</title>
        <authorList>
            <person name="Liao J."/>
            <person name="Wiedmann M."/>
        </authorList>
    </citation>
    <scope>NUCLEOTIDE SEQUENCE [LARGE SCALE GENOMIC DNA]</scope>
    <source>
        <strain evidence="4 5">FSL L7-1507</strain>
    </source>
</reference>
<evidence type="ECO:0000313" key="4">
    <source>
        <dbReference type="EMBL" id="MBC1520090.1"/>
    </source>
</evidence>
<feature type="domain" description="Bacterial Ig" evidence="3">
    <location>
        <begin position="709"/>
        <end position="781"/>
    </location>
</feature>
<feature type="region of interest" description="Disordered" evidence="1">
    <location>
        <begin position="40"/>
        <end position="59"/>
    </location>
</feature>
<comment type="caution">
    <text evidence="4">The sequence shown here is derived from an EMBL/GenBank/DDBJ whole genome shotgun (WGS) entry which is preliminary data.</text>
</comment>
<dbReference type="EMBL" id="JAARRM010000001">
    <property type="protein sequence ID" value="MBC1520090.1"/>
    <property type="molecule type" value="Genomic_DNA"/>
</dbReference>
<organism evidence="4 5">
    <name type="scientific">Listeria aquatica</name>
    <dbReference type="NCBI Taxonomy" id="1494960"/>
    <lineage>
        <taxon>Bacteria</taxon>
        <taxon>Bacillati</taxon>
        <taxon>Bacillota</taxon>
        <taxon>Bacilli</taxon>
        <taxon>Bacillales</taxon>
        <taxon>Listeriaceae</taxon>
        <taxon>Listeria</taxon>
    </lineage>
</organism>
<evidence type="ECO:0000313" key="5">
    <source>
        <dbReference type="Proteomes" id="UP000559885"/>
    </source>
</evidence>
<accession>A0A841ZM61</accession>
<feature type="domain" description="Bacterial Ig" evidence="3">
    <location>
        <begin position="622"/>
        <end position="700"/>
    </location>
</feature>
<dbReference type="InterPro" id="IPR013783">
    <property type="entry name" value="Ig-like_fold"/>
</dbReference>
<evidence type="ECO:0000256" key="1">
    <source>
        <dbReference type="SAM" id="MobiDB-lite"/>
    </source>
</evidence>
<proteinExistence type="predicted"/>
<feature type="signal peptide" evidence="2">
    <location>
        <begin position="1"/>
        <end position="28"/>
    </location>
</feature>
<gene>
    <name evidence="4" type="ORF">HB912_00335</name>
</gene>
<evidence type="ECO:0000256" key="2">
    <source>
        <dbReference type="SAM" id="SignalP"/>
    </source>
</evidence>
<evidence type="ECO:0000259" key="3">
    <source>
        <dbReference type="Pfam" id="PF20622"/>
    </source>
</evidence>
<feature type="chain" id="PRO_5039130960" description="Bacterial Ig domain-containing protein" evidence="2">
    <location>
        <begin position="29"/>
        <end position="790"/>
    </location>
</feature>
<dbReference type="Gene3D" id="2.60.40.10">
    <property type="entry name" value="Immunoglobulins"/>
    <property type="match status" value="1"/>
</dbReference>
<dbReference type="RefSeq" id="WP_185371701.1">
    <property type="nucleotide sequence ID" value="NZ_JAARRM010000001.1"/>
</dbReference>
<sequence>MNKNLKRFFTLSAILGVTVSTIVPNTAAATANTAEQKINSNKTTVQKAKTSKQSKQENTNINEKLLNSASISIIGDAELATNGLKVDEHGNSTGHLILRYAFKQGASVDVASDYRFSFYLPAEFREIAKTPEFFAAIEKAEVYNTSWHVGSPAVPIPRDHISYNEEANTFRFDLDDYTATAANFLPTNEITVDINLGKAVTESHIRIPRASTGKYHFGGEAWKSTLGLLDYRYVQNSGANTYLTLPQGIDPGYGKDWDYGEDGNGENENTKPTITANSLNFEKGQNVAEGDLTAGAVAADKEDGIIDSSKIYVKSYNGFTTATPGTYHVTLAVKDSQGAEGTYERTVVVKDSDSNNDSGEEAGTLNPNVYTIGEGYVKGMYSGDIKTVALEVNGAVQKKVNVVDNANFQYYAKNFITSQNDQVYVRGYGKDGKQLAREKVEVVKNESGVATPAKYALGATNVTGSVSGDVKKVALEVNGHKYSPVKTISATAFQYYAKDKITSLTDEVYVIGYANDGKQLSRKPVTITNSTVQGSITANTMKVGSDAYVTGTHSSNITKVALQVGSKVYPKVAVTSGSDYQYYAKDKVNSTDQTVKIIGYGAGSTKIAEKIVNLSDQTLGNGSLSPARYTIGSSNVKGTYTGSIKYVALKVNGTTYDKVGVVNSTDFQYYAKDKITSTGDTVSVIGYDSHGKIAEQPVQIGDSSTAEQGTITANKYTLGTANITGTHSSEVKYVRLVVDGKKYDSVPVISATDFRYYAKDKVTNKNQSVRIEGLASNNTTVIAHDDIIFN</sequence>
<feature type="domain" description="Bacterial Ig" evidence="3">
    <location>
        <begin position="534"/>
        <end position="615"/>
    </location>
</feature>
<dbReference type="InterPro" id="IPR046746">
    <property type="entry name" value="Big_15"/>
</dbReference>
<feature type="domain" description="Bacterial Ig" evidence="3">
    <location>
        <begin position="363"/>
        <end position="443"/>
    </location>
</feature>
<keyword evidence="2" id="KW-0732">Signal</keyword>
<dbReference type="AlphaFoldDB" id="A0A841ZM61"/>
<dbReference type="Pfam" id="PF20622">
    <property type="entry name" value="Big_15"/>
    <property type="match status" value="5"/>
</dbReference>
<protein>
    <recommendedName>
        <fullName evidence="3">Bacterial Ig domain-containing protein</fullName>
    </recommendedName>
</protein>